<sequence length="493" mass="51803">MSTHSVSAARTARLVGTLAPGRPAYRALADALRLAIADGRIAAGTRLPSERELTASLDVSRTTVTRAYAVLRDTGYLTSRRGSGSVASLPSGSRVRAAGSLFPADPGEGVIDLTCAATRAPAGVVEAYERAVTQLPEHLAGAGYLTLGIPDLREVIADRYTQRGLPTSPDDVLVTSGAVAGIGIVLRALLHHGDRVVVESPTYPNTIDALRRSGARLTPLAIDPDGWDATESARTIRAAGASLAVLIPDFHNPTGALMSDDARAMLARALTTSATIPVIDETIVEVDLDDADPMPLPFAAHDPRAICVGSASKSHWGGLRTGWIRAPKGTLPALVEARVTTDLGAPVLEQLVLLELMRAHPGLSPQRRDDLRTSRGALADALRTHLPKIGFRMPRGGLSLWCELPPHVDATTVAVAAEDADLLVAAGPRFAVVGGLDRWIRLPFVLPPEVMVDAVARLAGALECARAPRASGRVAAPATTRPDARGRRRPLVA</sequence>
<feature type="region of interest" description="Disordered" evidence="6">
    <location>
        <begin position="472"/>
        <end position="493"/>
    </location>
</feature>
<dbReference type="InterPro" id="IPR015424">
    <property type="entry name" value="PyrdxlP-dep_Trfase"/>
</dbReference>
<gene>
    <name evidence="8" type="ORF">GCM10023153_20240</name>
</gene>
<evidence type="ECO:0000256" key="4">
    <source>
        <dbReference type="ARBA" id="ARBA00023125"/>
    </source>
</evidence>
<dbReference type="GO" id="GO:0008483">
    <property type="term" value="F:transaminase activity"/>
    <property type="evidence" value="ECO:0007669"/>
    <property type="project" value="UniProtKB-KW"/>
</dbReference>
<dbReference type="SMART" id="SM00345">
    <property type="entry name" value="HTH_GNTR"/>
    <property type="match status" value="1"/>
</dbReference>
<keyword evidence="2" id="KW-0663">Pyridoxal phosphate</keyword>
<accession>A0ABP8JW04</accession>
<dbReference type="CDD" id="cd07377">
    <property type="entry name" value="WHTH_GntR"/>
    <property type="match status" value="1"/>
</dbReference>
<reference evidence="9" key="1">
    <citation type="journal article" date="2019" name="Int. J. Syst. Evol. Microbiol.">
        <title>The Global Catalogue of Microorganisms (GCM) 10K type strain sequencing project: providing services to taxonomists for standard genome sequencing and annotation.</title>
        <authorList>
            <consortium name="The Broad Institute Genomics Platform"/>
            <consortium name="The Broad Institute Genome Sequencing Center for Infectious Disease"/>
            <person name="Wu L."/>
            <person name="Ma J."/>
        </authorList>
    </citation>
    <scope>NUCLEOTIDE SEQUENCE [LARGE SCALE GENOMIC DNA]</scope>
    <source>
        <strain evidence="9">JCM 17738</strain>
    </source>
</reference>
<dbReference type="PANTHER" id="PTHR46577">
    <property type="entry name" value="HTH-TYPE TRANSCRIPTIONAL REGULATORY PROTEIN GABR"/>
    <property type="match status" value="1"/>
</dbReference>
<dbReference type="SUPFAM" id="SSF46785">
    <property type="entry name" value="Winged helix' DNA-binding domain"/>
    <property type="match status" value="1"/>
</dbReference>
<keyword evidence="9" id="KW-1185">Reference proteome</keyword>
<dbReference type="Proteomes" id="UP001500390">
    <property type="component" value="Unassembled WGS sequence"/>
</dbReference>
<comment type="similarity">
    <text evidence="1">In the C-terminal section; belongs to the class-I pyridoxal-phosphate-dependent aminotransferase family.</text>
</comment>
<comment type="caution">
    <text evidence="8">The sequence shown here is derived from an EMBL/GenBank/DDBJ whole genome shotgun (WGS) entry which is preliminary data.</text>
</comment>
<dbReference type="InterPro" id="IPR000524">
    <property type="entry name" value="Tscrpt_reg_HTH_GntR"/>
</dbReference>
<keyword evidence="4" id="KW-0238">DNA-binding</keyword>
<dbReference type="SUPFAM" id="SSF53383">
    <property type="entry name" value="PLP-dependent transferases"/>
    <property type="match status" value="1"/>
</dbReference>
<evidence type="ECO:0000256" key="6">
    <source>
        <dbReference type="SAM" id="MobiDB-lite"/>
    </source>
</evidence>
<dbReference type="InterPro" id="IPR036390">
    <property type="entry name" value="WH_DNA-bd_sf"/>
</dbReference>
<dbReference type="PANTHER" id="PTHR46577:SF1">
    <property type="entry name" value="HTH-TYPE TRANSCRIPTIONAL REGULATORY PROTEIN GABR"/>
    <property type="match status" value="1"/>
</dbReference>
<name>A0ABP8JW04_9MICO</name>
<dbReference type="Gene3D" id="3.40.640.10">
    <property type="entry name" value="Type I PLP-dependent aspartate aminotransferase-like (Major domain)"/>
    <property type="match status" value="1"/>
</dbReference>
<feature type="domain" description="HTH gntR-type" evidence="7">
    <location>
        <begin position="22"/>
        <end position="90"/>
    </location>
</feature>
<keyword evidence="3" id="KW-0805">Transcription regulation</keyword>
<protein>
    <submittedName>
        <fullName evidence="8">PLP-dependent aminotransferase family protein</fullName>
    </submittedName>
</protein>
<evidence type="ECO:0000313" key="9">
    <source>
        <dbReference type="Proteomes" id="UP001500390"/>
    </source>
</evidence>
<dbReference type="RefSeq" id="WP_159904165.1">
    <property type="nucleotide sequence ID" value="NZ_BAABFX010000027.1"/>
</dbReference>
<dbReference type="CDD" id="cd00609">
    <property type="entry name" value="AAT_like"/>
    <property type="match status" value="1"/>
</dbReference>
<dbReference type="Pfam" id="PF00392">
    <property type="entry name" value="GntR"/>
    <property type="match status" value="1"/>
</dbReference>
<dbReference type="PROSITE" id="PS50949">
    <property type="entry name" value="HTH_GNTR"/>
    <property type="match status" value="1"/>
</dbReference>
<dbReference type="EMBL" id="BAABFX010000027">
    <property type="protein sequence ID" value="GAA4396868.1"/>
    <property type="molecule type" value="Genomic_DNA"/>
</dbReference>
<keyword evidence="5" id="KW-0804">Transcription</keyword>
<dbReference type="InterPro" id="IPR051446">
    <property type="entry name" value="HTH_trans_reg/aminotransferase"/>
</dbReference>
<keyword evidence="8" id="KW-0032">Aminotransferase</keyword>
<evidence type="ECO:0000256" key="1">
    <source>
        <dbReference type="ARBA" id="ARBA00005384"/>
    </source>
</evidence>
<evidence type="ECO:0000256" key="3">
    <source>
        <dbReference type="ARBA" id="ARBA00023015"/>
    </source>
</evidence>
<dbReference type="InterPro" id="IPR015421">
    <property type="entry name" value="PyrdxlP-dep_Trfase_major"/>
</dbReference>
<dbReference type="PRINTS" id="PR00035">
    <property type="entry name" value="HTHGNTR"/>
</dbReference>
<organism evidence="8 9">
    <name type="scientific">Ornithinibacter aureus</name>
    <dbReference type="NCBI Taxonomy" id="622664"/>
    <lineage>
        <taxon>Bacteria</taxon>
        <taxon>Bacillati</taxon>
        <taxon>Actinomycetota</taxon>
        <taxon>Actinomycetes</taxon>
        <taxon>Micrococcales</taxon>
        <taxon>Intrasporangiaceae</taxon>
        <taxon>Ornithinibacter</taxon>
    </lineage>
</organism>
<keyword evidence="8" id="KW-0808">Transferase</keyword>
<evidence type="ECO:0000256" key="5">
    <source>
        <dbReference type="ARBA" id="ARBA00023163"/>
    </source>
</evidence>
<evidence type="ECO:0000256" key="2">
    <source>
        <dbReference type="ARBA" id="ARBA00022898"/>
    </source>
</evidence>
<dbReference type="InterPro" id="IPR004839">
    <property type="entry name" value="Aminotransferase_I/II_large"/>
</dbReference>
<evidence type="ECO:0000313" key="8">
    <source>
        <dbReference type="EMBL" id="GAA4396868.1"/>
    </source>
</evidence>
<dbReference type="Gene3D" id="1.10.10.10">
    <property type="entry name" value="Winged helix-like DNA-binding domain superfamily/Winged helix DNA-binding domain"/>
    <property type="match status" value="1"/>
</dbReference>
<dbReference type="Pfam" id="PF00155">
    <property type="entry name" value="Aminotran_1_2"/>
    <property type="match status" value="1"/>
</dbReference>
<evidence type="ECO:0000259" key="7">
    <source>
        <dbReference type="PROSITE" id="PS50949"/>
    </source>
</evidence>
<proteinExistence type="inferred from homology"/>
<dbReference type="InterPro" id="IPR036388">
    <property type="entry name" value="WH-like_DNA-bd_sf"/>
</dbReference>